<dbReference type="EMBL" id="CM001883">
    <property type="protein sequence ID" value="EOY07593.1"/>
    <property type="molecule type" value="Genomic_DNA"/>
</dbReference>
<proteinExistence type="predicted"/>
<dbReference type="AlphaFoldDB" id="A0A061ESF2"/>
<feature type="compositionally biased region" description="Basic residues" evidence="1">
    <location>
        <begin position="1"/>
        <end position="11"/>
    </location>
</feature>
<dbReference type="OMA" id="RHSNDDN"/>
<feature type="compositionally biased region" description="Basic and acidic residues" evidence="1">
    <location>
        <begin position="68"/>
        <end position="85"/>
    </location>
</feature>
<dbReference type="FunCoup" id="A0A061ESF2">
    <property type="interactions" value="1"/>
</dbReference>
<keyword evidence="3" id="KW-1185">Reference proteome</keyword>
<dbReference type="eggNOG" id="ENOG502R7T9">
    <property type="taxonomic scope" value="Eukaryota"/>
</dbReference>
<reference evidence="2 3" key="1">
    <citation type="journal article" date="2013" name="Genome Biol.">
        <title>The genome sequence of the most widely cultivated cacao type and its use to identify candidate genes regulating pod color.</title>
        <authorList>
            <person name="Motamayor J.C."/>
            <person name="Mockaitis K."/>
            <person name="Schmutz J."/>
            <person name="Haiminen N."/>
            <person name="Iii D.L."/>
            <person name="Cornejo O."/>
            <person name="Findley S.D."/>
            <person name="Zheng P."/>
            <person name="Utro F."/>
            <person name="Royaert S."/>
            <person name="Saski C."/>
            <person name="Jenkins J."/>
            <person name="Podicheti R."/>
            <person name="Zhao M."/>
            <person name="Scheffler B.E."/>
            <person name="Stack J.C."/>
            <person name="Feltus F.A."/>
            <person name="Mustiga G.M."/>
            <person name="Amores F."/>
            <person name="Phillips W."/>
            <person name="Marelli J.P."/>
            <person name="May G.D."/>
            <person name="Shapiro H."/>
            <person name="Ma J."/>
            <person name="Bustamante C.D."/>
            <person name="Schnell R.J."/>
            <person name="Main D."/>
            <person name="Gilbert D."/>
            <person name="Parida L."/>
            <person name="Kuhn D.N."/>
        </authorList>
    </citation>
    <scope>NUCLEOTIDE SEQUENCE [LARGE SCALE GENOMIC DNA]</scope>
    <source>
        <strain evidence="3">cv. Matina 1-6</strain>
    </source>
</reference>
<dbReference type="PANTHER" id="PTHR38527">
    <property type="entry name" value="OS01G0838200 PROTEIN"/>
    <property type="match status" value="1"/>
</dbReference>
<evidence type="ECO:0000313" key="3">
    <source>
        <dbReference type="Proteomes" id="UP000026915"/>
    </source>
</evidence>
<feature type="compositionally biased region" description="Pro residues" evidence="1">
    <location>
        <begin position="37"/>
        <end position="48"/>
    </location>
</feature>
<evidence type="ECO:0000256" key="1">
    <source>
        <dbReference type="SAM" id="MobiDB-lite"/>
    </source>
</evidence>
<protein>
    <submittedName>
        <fullName evidence="2">Uncharacterized protein</fullName>
    </submittedName>
</protein>
<dbReference type="PANTHER" id="PTHR38527:SF4">
    <property type="entry name" value="OS05G0461600 PROTEIN"/>
    <property type="match status" value="1"/>
</dbReference>
<feature type="region of interest" description="Disordered" evidence="1">
    <location>
        <begin position="1"/>
        <end position="85"/>
    </location>
</feature>
<dbReference type="InParanoid" id="A0A061ESF2"/>
<dbReference type="Proteomes" id="UP000026915">
    <property type="component" value="Chromosome 5"/>
</dbReference>
<dbReference type="Gramene" id="EOY07593">
    <property type="protein sequence ID" value="EOY07593"/>
    <property type="gene ID" value="TCM_021985"/>
</dbReference>
<sequence>MSQRPNRHQRKPSQSVFVSFEDLSAPLSDNATDNKLPAPPTNQAPPSLPVRARALPPPPPTAAPAPAETKENVAKDDNEPKNATS</sequence>
<organism evidence="2 3">
    <name type="scientific">Theobroma cacao</name>
    <name type="common">Cacao</name>
    <name type="synonym">Cocoa</name>
    <dbReference type="NCBI Taxonomy" id="3641"/>
    <lineage>
        <taxon>Eukaryota</taxon>
        <taxon>Viridiplantae</taxon>
        <taxon>Streptophyta</taxon>
        <taxon>Embryophyta</taxon>
        <taxon>Tracheophyta</taxon>
        <taxon>Spermatophyta</taxon>
        <taxon>Magnoliopsida</taxon>
        <taxon>eudicotyledons</taxon>
        <taxon>Gunneridae</taxon>
        <taxon>Pentapetalae</taxon>
        <taxon>rosids</taxon>
        <taxon>malvids</taxon>
        <taxon>Malvales</taxon>
        <taxon>Malvaceae</taxon>
        <taxon>Byttnerioideae</taxon>
        <taxon>Theobroma</taxon>
    </lineage>
</organism>
<evidence type="ECO:0000313" key="2">
    <source>
        <dbReference type="EMBL" id="EOY07593.1"/>
    </source>
</evidence>
<dbReference type="HOGENOM" id="CLU_2627015_0_0_1"/>
<accession>A0A061ESF2</accession>
<gene>
    <name evidence="2" type="ORF">TCM_021985</name>
</gene>
<name>A0A061ESF2_THECC</name>